<evidence type="ECO:0000256" key="3">
    <source>
        <dbReference type="ARBA" id="ARBA00022448"/>
    </source>
</evidence>
<comment type="subcellular location">
    <subcellularLocation>
        <location evidence="1">Cell envelope</location>
    </subcellularLocation>
</comment>
<dbReference type="Proteomes" id="UP000185124">
    <property type="component" value="Unassembled WGS sequence"/>
</dbReference>
<feature type="chain" id="PRO_5039496951" evidence="5">
    <location>
        <begin position="28"/>
        <end position="433"/>
    </location>
</feature>
<evidence type="ECO:0000313" key="6">
    <source>
        <dbReference type="EMBL" id="SIM83340.1"/>
    </source>
</evidence>
<dbReference type="STRING" id="709881.SAMN04489832_2374"/>
<keyword evidence="3" id="KW-0813">Transport</keyword>
<dbReference type="AlphaFoldDB" id="A0A1N5WFT7"/>
<dbReference type="OrthoDB" id="7918484at2"/>
<dbReference type="InterPro" id="IPR006059">
    <property type="entry name" value="SBP"/>
</dbReference>
<organism evidence="6 7">
    <name type="scientific">Micromonospora cremea</name>
    <dbReference type="NCBI Taxonomy" id="709881"/>
    <lineage>
        <taxon>Bacteria</taxon>
        <taxon>Bacillati</taxon>
        <taxon>Actinomycetota</taxon>
        <taxon>Actinomycetes</taxon>
        <taxon>Micromonosporales</taxon>
        <taxon>Micromonosporaceae</taxon>
        <taxon>Micromonospora</taxon>
    </lineage>
</organism>
<dbReference type="PANTHER" id="PTHR43649">
    <property type="entry name" value="ARABINOSE-BINDING PROTEIN-RELATED"/>
    <property type="match status" value="1"/>
</dbReference>
<keyword evidence="7" id="KW-1185">Reference proteome</keyword>
<reference evidence="7" key="1">
    <citation type="submission" date="2016-12" db="EMBL/GenBank/DDBJ databases">
        <authorList>
            <person name="Varghese N."/>
            <person name="Submissions S."/>
        </authorList>
    </citation>
    <scope>NUCLEOTIDE SEQUENCE [LARGE SCALE GENOMIC DNA]</scope>
    <source>
        <strain evidence="7">DSM 45599</strain>
    </source>
</reference>
<evidence type="ECO:0000256" key="2">
    <source>
        <dbReference type="ARBA" id="ARBA00008520"/>
    </source>
</evidence>
<evidence type="ECO:0000313" key="7">
    <source>
        <dbReference type="Proteomes" id="UP000185124"/>
    </source>
</evidence>
<dbReference type="SUPFAM" id="SSF53850">
    <property type="entry name" value="Periplasmic binding protein-like II"/>
    <property type="match status" value="1"/>
</dbReference>
<evidence type="ECO:0000256" key="4">
    <source>
        <dbReference type="ARBA" id="ARBA00022729"/>
    </source>
</evidence>
<dbReference type="EMBL" id="FSQT01000001">
    <property type="protein sequence ID" value="SIM83340.1"/>
    <property type="molecule type" value="Genomic_DNA"/>
</dbReference>
<dbReference type="CDD" id="cd13585">
    <property type="entry name" value="PBP2_TMBP_like"/>
    <property type="match status" value="1"/>
</dbReference>
<comment type="similarity">
    <text evidence="2">Belongs to the bacterial solute-binding protein 1 family.</text>
</comment>
<evidence type="ECO:0000256" key="5">
    <source>
        <dbReference type="SAM" id="SignalP"/>
    </source>
</evidence>
<dbReference type="PANTHER" id="PTHR43649:SF31">
    <property type="entry name" value="SN-GLYCEROL-3-PHOSPHATE-BINDING PERIPLASMIC PROTEIN UGPB"/>
    <property type="match status" value="1"/>
</dbReference>
<evidence type="ECO:0000256" key="1">
    <source>
        <dbReference type="ARBA" id="ARBA00004196"/>
    </source>
</evidence>
<gene>
    <name evidence="6" type="ORF">SAMN04489832_2374</name>
</gene>
<dbReference type="Pfam" id="PF01547">
    <property type="entry name" value="SBP_bac_1"/>
    <property type="match status" value="1"/>
</dbReference>
<keyword evidence="4 5" id="KW-0732">Signal</keyword>
<accession>A0A1N5WFT7</accession>
<name>A0A1N5WFT7_9ACTN</name>
<sequence>MSTFRARRWVALITAALLLGYAAGCGAGDRAADRPGITVVLFGDAEEIAGYRSLVAAFEQAHPDVPVNLSPVATQDDLMARLTTSFAGGQPPDVFLLNYRRYGQFAAQQAIEPAQAYLDRSEALKESDFSPRALDAFRFDGKTLTCLPQNMSSLVVYYNADLFAAAGVPLPKAGWTWDDFLAAGRALTGDGKYGVGVEPSLPRLAPFVWSNRGELVDHPDKPTTLTLTDDPASRAAVDWFLDLQLKHHVVPPDAEEQSESSEARFLRGTLGMYLNSRVAVPTLRTIDGFTWDAAPLPIAPGGVPASILHSDAYCMSAGLPDHDQAWRFIEFAMGGQGQRILAGSGRTVPSRLDVANSPDFLDPQKPPRSSRVYLDAEPHLRATPRTGTWSRVEREAGGLLAEVFYGRIGREEGLRQLEDKLRPLFALPVGAGG</sequence>
<feature type="signal peptide" evidence="5">
    <location>
        <begin position="1"/>
        <end position="27"/>
    </location>
</feature>
<dbReference type="GO" id="GO:0030313">
    <property type="term" value="C:cell envelope"/>
    <property type="evidence" value="ECO:0007669"/>
    <property type="project" value="UniProtKB-SubCell"/>
</dbReference>
<dbReference type="InterPro" id="IPR050490">
    <property type="entry name" value="Bact_solute-bd_prot1"/>
</dbReference>
<dbReference type="Gene3D" id="3.40.190.10">
    <property type="entry name" value="Periplasmic binding protein-like II"/>
    <property type="match status" value="1"/>
</dbReference>
<dbReference type="RefSeq" id="WP_074311283.1">
    <property type="nucleotide sequence ID" value="NZ_FSQT01000001.1"/>
</dbReference>
<proteinExistence type="inferred from homology"/>
<protein>
    <submittedName>
        <fullName evidence="6">Carbohydrate ABC transporter substrate-binding protein, CUT1 family</fullName>
    </submittedName>
</protein>